<evidence type="ECO:0000256" key="1">
    <source>
        <dbReference type="SAM" id="MobiDB-lite"/>
    </source>
</evidence>
<evidence type="ECO:0000313" key="3">
    <source>
        <dbReference type="Proteomes" id="UP000634136"/>
    </source>
</evidence>
<protein>
    <submittedName>
        <fullName evidence="2">Uncharacterized protein</fullName>
    </submittedName>
</protein>
<evidence type="ECO:0000313" key="2">
    <source>
        <dbReference type="EMBL" id="KAF7829851.1"/>
    </source>
</evidence>
<reference evidence="2" key="1">
    <citation type="submission" date="2020-09" db="EMBL/GenBank/DDBJ databases">
        <title>Genome-Enabled Discovery of Anthraquinone Biosynthesis in Senna tora.</title>
        <authorList>
            <person name="Kang S.-H."/>
            <person name="Pandey R.P."/>
            <person name="Lee C.-M."/>
            <person name="Sim J.-S."/>
            <person name="Jeong J.-T."/>
            <person name="Choi B.-S."/>
            <person name="Jung M."/>
            <person name="Ginzburg D."/>
            <person name="Zhao K."/>
            <person name="Won S.Y."/>
            <person name="Oh T.-J."/>
            <person name="Yu Y."/>
            <person name="Kim N.-H."/>
            <person name="Lee O.R."/>
            <person name="Lee T.-H."/>
            <person name="Bashyal P."/>
            <person name="Kim T.-S."/>
            <person name="Lee W.-H."/>
            <person name="Kawkins C."/>
            <person name="Kim C.-K."/>
            <person name="Kim J.S."/>
            <person name="Ahn B.O."/>
            <person name="Rhee S.Y."/>
            <person name="Sohng J.K."/>
        </authorList>
    </citation>
    <scope>NUCLEOTIDE SEQUENCE</scope>
    <source>
        <tissue evidence="2">Leaf</tissue>
    </source>
</reference>
<proteinExistence type="predicted"/>
<keyword evidence="3" id="KW-1185">Reference proteome</keyword>
<sequence>MAGRIYRDVAVGTCRPATAKRKGAESRSDDHIFPSSQGPLV</sequence>
<feature type="compositionally biased region" description="Basic and acidic residues" evidence="1">
    <location>
        <begin position="22"/>
        <end position="32"/>
    </location>
</feature>
<organism evidence="2 3">
    <name type="scientific">Senna tora</name>
    <dbReference type="NCBI Taxonomy" id="362788"/>
    <lineage>
        <taxon>Eukaryota</taxon>
        <taxon>Viridiplantae</taxon>
        <taxon>Streptophyta</taxon>
        <taxon>Embryophyta</taxon>
        <taxon>Tracheophyta</taxon>
        <taxon>Spermatophyta</taxon>
        <taxon>Magnoliopsida</taxon>
        <taxon>eudicotyledons</taxon>
        <taxon>Gunneridae</taxon>
        <taxon>Pentapetalae</taxon>
        <taxon>rosids</taxon>
        <taxon>fabids</taxon>
        <taxon>Fabales</taxon>
        <taxon>Fabaceae</taxon>
        <taxon>Caesalpinioideae</taxon>
        <taxon>Cassia clade</taxon>
        <taxon>Senna</taxon>
    </lineage>
</organism>
<comment type="caution">
    <text evidence="2">The sequence shown here is derived from an EMBL/GenBank/DDBJ whole genome shotgun (WGS) entry which is preliminary data.</text>
</comment>
<dbReference type="AlphaFoldDB" id="A0A834WRQ9"/>
<dbReference type="EMBL" id="JAAIUW010000005">
    <property type="protein sequence ID" value="KAF7829851.1"/>
    <property type="molecule type" value="Genomic_DNA"/>
</dbReference>
<feature type="region of interest" description="Disordered" evidence="1">
    <location>
        <begin position="18"/>
        <end position="41"/>
    </location>
</feature>
<dbReference type="Proteomes" id="UP000634136">
    <property type="component" value="Unassembled WGS sequence"/>
</dbReference>
<gene>
    <name evidence="2" type="ORF">G2W53_012184</name>
</gene>
<name>A0A834WRQ9_9FABA</name>
<accession>A0A834WRQ9</accession>